<dbReference type="EMBL" id="LT629791">
    <property type="protein sequence ID" value="SDU63385.1"/>
    <property type="molecule type" value="Genomic_DNA"/>
</dbReference>
<name>A0A1H2K4Y2_9ACTN</name>
<keyword evidence="3" id="KW-1185">Reference proteome</keyword>
<evidence type="ECO:0000256" key="1">
    <source>
        <dbReference type="SAM" id="MobiDB-lite"/>
    </source>
</evidence>
<evidence type="ECO:0000313" key="2">
    <source>
        <dbReference type="EMBL" id="SDU63385.1"/>
    </source>
</evidence>
<accession>A0A1H2K4Y2</accession>
<feature type="region of interest" description="Disordered" evidence="1">
    <location>
        <begin position="279"/>
        <end position="304"/>
    </location>
</feature>
<protein>
    <submittedName>
        <fullName evidence="2">Uncharacterized protein</fullName>
    </submittedName>
</protein>
<feature type="region of interest" description="Disordered" evidence="1">
    <location>
        <begin position="1"/>
        <end position="54"/>
    </location>
</feature>
<dbReference type="Proteomes" id="UP000182977">
    <property type="component" value="Chromosome I"/>
</dbReference>
<feature type="compositionally biased region" description="Basic and acidic residues" evidence="1">
    <location>
        <begin position="1"/>
        <end position="33"/>
    </location>
</feature>
<organism evidence="2 3">
    <name type="scientific">Jiangella alkaliphila</name>
    <dbReference type="NCBI Taxonomy" id="419479"/>
    <lineage>
        <taxon>Bacteria</taxon>
        <taxon>Bacillati</taxon>
        <taxon>Actinomycetota</taxon>
        <taxon>Actinomycetes</taxon>
        <taxon>Jiangellales</taxon>
        <taxon>Jiangellaceae</taxon>
        <taxon>Jiangella</taxon>
    </lineage>
</organism>
<gene>
    <name evidence="2" type="ORF">SAMN04488563_3398</name>
</gene>
<sequence length="304" mass="32687">MAARSTTEKPRPAIRSKDRASGRSPKLMREHPTRIAVMRPRPAGPGGASAPIGRSADRLVEPHGVVGTGDRRLRLAAPPGRRRRTRAAPRGSRARRCRRRWRTVPVGHLLVPDHLAGVRDDHVVARPAGELGPLGDRVGVVPRHPEDPDRAALELQADGVRDVVELVGEDLGDLAEHVPGQVQHVDADVEQQPGLRVVREVSFGERAGGPVDGEQRRRAEVGGVHRLVRLPVGRCEPLDDVMHGCPVRRIVSRTARASAALSAGGFSVSTGRPASMTSMASRECSCGPTQTTTASRPARSIILR</sequence>
<proteinExistence type="predicted"/>
<evidence type="ECO:0000313" key="3">
    <source>
        <dbReference type="Proteomes" id="UP000182977"/>
    </source>
</evidence>
<dbReference type="AlphaFoldDB" id="A0A1H2K4Y2"/>
<reference evidence="3" key="1">
    <citation type="submission" date="2016-10" db="EMBL/GenBank/DDBJ databases">
        <authorList>
            <person name="Varghese N."/>
            <person name="Submissions S."/>
        </authorList>
    </citation>
    <scope>NUCLEOTIDE SEQUENCE [LARGE SCALE GENOMIC DNA]</scope>
    <source>
        <strain evidence="3">DSM 45079</strain>
    </source>
</reference>